<feature type="domain" description="HTH marR-type" evidence="1">
    <location>
        <begin position="11"/>
        <end position="143"/>
    </location>
</feature>
<dbReference type="GO" id="GO:0003700">
    <property type="term" value="F:DNA-binding transcription factor activity"/>
    <property type="evidence" value="ECO:0007669"/>
    <property type="project" value="InterPro"/>
</dbReference>
<sequence>MTQLPAPAPDATAVQRALQDLRIDMDTVTERVARSLGVNPRDLSVLDVLHAHGPATPTELADRTGITTTTLASTLQRLQRGGHVHRSSHPSDGRSSLITITSSTVQTLTDMYRPLNVRLAEVLDALDDEHRHVIHAFLRSVSTALTSSGVRSVDSTPDVVPPH</sequence>
<dbReference type="SUPFAM" id="SSF46785">
    <property type="entry name" value="Winged helix' DNA-binding domain"/>
    <property type="match status" value="1"/>
</dbReference>
<proteinExistence type="predicted"/>
<comment type="caution">
    <text evidence="2">The sequence shown here is derived from an EMBL/GenBank/DDBJ whole genome shotgun (WGS) entry which is preliminary data.</text>
</comment>
<reference evidence="2 3" key="1">
    <citation type="submission" date="2018-03" db="EMBL/GenBank/DDBJ databases">
        <title>Genomic Encyclopedia of Archaeal and Bacterial Type Strains, Phase II (KMG-II): from individual species to whole genera.</title>
        <authorList>
            <person name="Goeker M."/>
        </authorList>
    </citation>
    <scope>NUCLEOTIDE SEQUENCE [LARGE SCALE GENOMIC DNA]</scope>
    <source>
        <strain evidence="2 3">DSM 44889</strain>
    </source>
</reference>
<dbReference type="InterPro" id="IPR036388">
    <property type="entry name" value="WH-like_DNA-bd_sf"/>
</dbReference>
<dbReference type="RefSeq" id="WP_109773847.1">
    <property type="nucleotide sequence ID" value="NZ_QGDQ01000008.1"/>
</dbReference>
<dbReference type="Proteomes" id="UP000245469">
    <property type="component" value="Unassembled WGS sequence"/>
</dbReference>
<dbReference type="InterPro" id="IPR039422">
    <property type="entry name" value="MarR/SlyA-like"/>
</dbReference>
<dbReference type="PANTHER" id="PTHR33164:SF106">
    <property type="entry name" value="TRANSCRIPTIONAL REGULATORY PROTEIN"/>
    <property type="match status" value="1"/>
</dbReference>
<evidence type="ECO:0000259" key="1">
    <source>
        <dbReference type="PROSITE" id="PS50995"/>
    </source>
</evidence>
<keyword evidence="3" id="KW-1185">Reference proteome</keyword>
<organism evidence="2 3">
    <name type="scientific">Quadrisphaera granulorum</name>
    <dbReference type="NCBI Taxonomy" id="317664"/>
    <lineage>
        <taxon>Bacteria</taxon>
        <taxon>Bacillati</taxon>
        <taxon>Actinomycetota</taxon>
        <taxon>Actinomycetes</taxon>
        <taxon>Kineosporiales</taxon>
        <taxon>Kineosporiaceae</taxon>
        <taxon>Quadrisphaera</taxon>
    </lineage>
</organism>
<dbReference type="EMBL" id="QGDQ01000008">
    <property type="protein sequence ID" value="PWJ54161.1"/>
    <property type="molecule type" value="Genomic_DNA"/>
</dbReference>
<evidence type="ECO:0000313" key="2">
    <source>
        <dbReference type="EMBL" id="PWJ54161.1"/>
    </source>
</evidence>
<keyword evidence="2" id="KW-0238">DNA-binding</keyword>
<gene>
    <name evidence="2" type="ORF">BXY45_10868</name>
</gene>
<dbReference type="PRINTS" id="PR00598">
    <property type="entry name" value="HTHMARR"/>
</dbReference>
<dbReference type="SMART" id="SM00347">
    <property type="entry name" value="HTH_MARR"/>
    <property type="match status" value="1"/>
</dbReference>
<dbReference type="GO" id="GO:0003677">
    <property type="term" value="F:DNA binding"/>
    <property type="evidence" value="ECO:0007669"/>
    <property type="project" value="UniProtKB-KW"/>
</dbReference>
<dbReference type="InterPro" id="IPR036390">
    <property type="entry name" value="WH_DNA-bd_sf"/>
</dbReference>
<dbReference type="PROSITE" id="PS50995">
    <property type="entry name" value="HTH_MARR_2"/>
    <property type="match status" value="1"/>
</dbReference>
<dbReference type="InterPro" id="IPR000835">
    <property type="entry name" value="HTH_MarR-typ"/>
</dbReference>
<dbReference type="Pfam" id="PF12802">
    <property type="entry name" value="MarR_2"/>
    <property type="match status" value="1"/>
</dbReference>
<dbReference type="PANTHER" id="PTHR33164">
    <property type="entry name" value="TRANSCRIPTIONAL REGULATOR, MARR FAMILY"/>
    <property type="match status" value="1"/>
</dbReference>
<evidence type="ECO:0000313" key="3">
    <source>
        <dbReference type="Proteomes" id="UP000245469"/>
    </source>
</evidence>
<name>A0A316A8Z3_9ACTN</name>
<dbReference type="GO" id="GO:0006950">
    <property type="term" value="P:response to stress"/>
    <property type="evidence" value="ECO:0007669"/>
    <property type="project" value="TreeGrafter"/>
</dbReference>
<dbReference type="OrthoDB" id="162531at2"/>
<dbReference type="Gene3D" id="1.10.10.10">
    <property type="entry name" value="Winged helix-like DNA-binding domain superfamily/Winged helix DNA-binding domain"/>
    <property type="match status" value="1"/>
</dbReference>
<protein>
    <submittedName>
        <fullName evidence="2">DNA-binding MarR family transcriptional regulator</fullName>
    </submittedName>
</protein>
<accession>A0A316A8Z3</accession>
<dbReference type="AlphaFoldDB" id="A0A316A8Z3"/>